<dbReference type="VEuPathDB" id="TrichDB:TRFO_18192"/>
<feature type="coiled-coil region" evidence="1">
    <location>
        <begin position="1"/>
        <end position="38"/>
    </location>
</feature>
<gene>
    <name evidence="2" type="ORF">TRFO_18192</name>
</gene>
<name>A0A1J4KQV5_9EUKA</name>
<accession>A0A1J4KQV5</accession>
<keyword evidence="1" id="KW-0175">Coiled coil</keyword>
<dbReference type="GeneID" id="94834732"/>
<dbReference type="AlphaFoldDB" id="A0A1J4KQV5"/>
<proteinExistence type="predicted"/>
<comment type="caution">
    <text evidence="2">The sequence shown here is derived from an EMBL/GenBank/DDBJ whole genome shotgun (WGS) entry which is preliminary data.</text>
</comment>
<dbReference type="RefSeq" id="XP_068365316.1">
    <property type="nucleotide sequence ID" value="XM_068500028.1"/>
</dbReference>
<evidence type="ECO:0000313" key="2">
    <source>
        <dbReference type="EMBL" id="OHT12180.1"/>
    </source>
</evidence>
<reference evidence="2" key="1">
    <citation type="submission" date="2016-10" db="EMBL/GenBank/DDBJ databases">
        <authorList>
            <person name="Benchimol M."/>
            <person name="Almeida L.G."/>
            <person name="Vasconcelos A.T."/>
            <person name="Perreira-Neves A."/>
            <person name="Rosa I.A."/>
            <person name="Tasca T."/>
            <person name="Bogo M.R."/>
            <person name="de Souza W."/>
        </authorList>
    </citation>
    <scope>NUCLEOTIDE SEQUENCE [LARGE SCALE GENOMIC DNA]</scope>
    <source>
        <strain evidence="2">K</strain>
    </source>
</reference>
<evidence type="ECO:0000313" key="3">
    <source>
        <dbReference type="Proteomes" id="UP000179807"/>
    </source>
</evidence>
<protein>
    <submittedName>
        <fullName evidence="2">Uncharacterized protein</fullName>
    </submittedName>
</protein>
<dbReference type="Proteomes" id="UP000179807">
    <property type="component" value="Unassembled WGS sequence"/>
</dbReference>
<feature type="coiled-coil region" evidence="1">
    <location>
        <begin position="74"/>
        <end position="105"/>
    </location>
</feature>
<keyword evidence="3" id="KW-1185">Reference proteome</keyword>
<dbReference type="EMBL" id="MLAK01000570">
    <property type="protein sequence ID" value="OHT12180.1"/>
    <property type="molecule type" value="Genomic_DNA"/>
</dbReference>
<evidence type="ECO:0000256" key="1">
    <source>
        <dbReference type="SAM" id="Coils"/>
    </source>
</evidence>
<organism evidence="2 3">
    <name type="scientific">Tritrichomonas foetus</name>
    <dbReference type="NCBI Taxonomy" id="1144522"/>
    <lineage>
        <taxon>Eukaryota</taxon>
        <taxon>Metamonada</taxon>
        <taxon>Parabasalia</taxon>
        <taxon>Tritrichomonadida</taxon>
        <taxon>Tritrichomonadidae</taxon>
        <taxon>Tritrichomonas</taxon>
    </lineage>
</organism>
<sequence length="112" mass="13168">MNDQEEEEVSEDELNEELKRLYNEIQKAQEKRVQLLTSIKTNKAKLNEAKQLVERLPKINEIVNMANQLPTKNIEDLGRRLQNLLEKAKEVAAKTLDEKKRIEFEKAAFQFD</sequence>